<feature type="non-terminal residue" evidence="2">
    <location>
        <position position="1"/>
    </location>
</feature>
<dbReference type="EMBL" id="BARV01012339">
    <property type="protein sequence ID" value="GAI03179.1"/>
    <property type="molecule type" value="Genomic_DNA"/>
</dbReference>
<keyword evidence="1" id="KW-1133">Transmembrane helix</keyword>
<proteinExistence type="predicted"/>
<evidence type="ECO:0000313" key="2">
    <source>
        <dbReference type="EMBL" id="GAI03179.1"/>
    </source>
</evidence>
<gene>
    <name evidence="2" type="ORF">S06H3_22902</name>
</gene>
<comment type="caution">
    <text evidence="2">The sequence shown here is derived from an EMBL/GenBank/DDBJ whole genome shotgun (WGS) entry which is preliminary data.</text>
</comment>
<name>X1M9Y3_9ZZZZ</name>
<evidence type="ECO:0000256" key="1">
    <source>
        <dbReference type="SAM" id="Phobius"/>
    </source>
</evidence>
<dbReference type="AlphaFoldDB" id="X1M9Y3"/>
<feature type="transmembrane region" description="Helical" evidence="1">
    <location>
        <begin position="163"/>
        <end position="184"/>
    </location>
</feature>
<accession>X1M9Y3</accession>
<reference evidence="2" key="1">
    <citation type="journal article" date="2014" name="Front. Microbiol.">
        <title>High frequency of phylogenetically diverse reductive dehalogenase-homologous genes in deep subseafloor sedimentary metagenomes.</title>
        <authorList>
            <person name="Kawai M."/>
            <person name="Futagami T."/>
            <person name="Toyoda A."/>
            <person name="Takaki Y."/>
            <person name="Nishi S."/>
            <person name="Hori S."/>
            <person name="Arai W."/>
            <person name="Tsubouchi T."/>
            <person name="Morono Y."/>
            <person name="Uchiyama I."/>
            <person name="Ito T."/>
            <person name="Fujiyama A."/>
            <person name="Inagaki F."/>
            <person name="Takami H."/>
        </authorList>
    </citation>
    <scope>NUCLEOTIDE SEQUENCE</scope>
    <source>
        <strain evidence="2">Expedition CK06-06</strain>
    </source>
</reference>
<keyword evidence="1" id="KW-0812">Transmembrane</keyword>
<sequence length="188" mass="20335">RPEFALRNIPLSRREMRKLVGLLIIPFLLATPILAASLGISPSYTELQVPGNGSATANFKVHYFSGDLQISLVDIPLRVEPETIHIDAANNPADVQLTIYGDELLGSQVYDGYVRFLGMTGGSVAVAVKVKAKVTNVVEQQPIPVPTPTPEPNPSTSPGLLGFAWYVYTVIGLIIAAIVVVIVARRRY</sequence>
<protein>
    <submittedName>
        <fullName evidence="2">Uncharacterized protein</fullName>
    </submittedName>
</protein>
<organism evidence="2">
    <name type="scientific">marine sediment metagenome</name>
    <dbReference type="NCBI Taxonomy" id="412755"/>
    <lineage>
        <taxon>unclassified sequences</taxon>
        <taxon>metagenomes</taxon>
        <taxon>ecological metagenomes</taxon>
    </lineage>
</organism>
<keyword evidence="1" id="KW-0472">Membrane</keyword>